<evidence type="ECO:0000256" key="1">
    <source>
        <dbReference type="SAM" id="SignalP"/>
    </source>
</evidence>
<evidence type="ECO:0008006" key="3">
    <source>
        <dbReference type="Google" id="ProtNLM"/>
    </source>
</evidence>
<gene>
    <name evidence="2" type="ORF">SPSC_04673</name>
</gene>
<feature type="chain" id="PRO_5007281290" description="Mig1 protein" evidence="1">
    <location>
        <begin position="22"/>
        <end position="98"/>
    </location>
</feature>
<feature type="signal peptide" evidence="1">
    <location>
        <begin position="1"/>
        <end position="21"/>
    </location>
</feature>
<reference evidence="2" key="1">
    <citation type="submission" date="2014-06" db="EMBL/GenBank/DDBJ databases">
        <authorList>
            <person name="Ju J."/>
            <person name="Zhang J."/>
        </authorList>
    </citation>
    <scope>NUCLEOTIDE SEQUENCE</scope>
    <source>
        <strain evidence="2">SscI8</strain>
    </source>
</reference>
<dbReference type="AlphaFoldDB" id="A0A127ZFE8"/>
<dbReference type="EMBL" id="LK056681">
    <property type="protein sequence ID" value="CDU24840.1"/>
    <property type="molecule type" value="Genomic_DNA"/>
</dbReference>
<organism evidence="2">
    <name type="scientific">Sporisorium scitamineum</name>
    <dbReference type="NCBI Taxonomy" id="49012"/>
    <lineage>
        <taxon>Eukaryota</taxon>
        <taxon>Fungi</taxon>
        <taxon>Dikarya</taxon>
        <taxon>Basidiomycota</taxon>
        <taxon>Ustilaginomycotina</taxon>
        <taxon>Ustilaginomycetes</taxon>
        <taxon>Ustilaginales</taxon>
        <taxon>Ustilaginaceae</taxon>
        <taxon>Sporisorium</taxon>
    </lineage>
</organism>
<keyword evidence="1" id="KW-0732">Signal</keyword>
<evidence type="ECO:0000313" key="2">
    <source>
        <dbReference type="EMBL" id="CDU24840.1"/>
    </source>
</evidence>
<proteinExistence type="predicted"/>
<protein>
    <recommendedName>
        <fullName evidence="3">Mig1 protein</fullName>
    </recommendedName>
</protein>
<name>A0A127ZFE8_9BASI</name>
<sequence>MNHFILLTIALLATFFGVTLADPKYEDFCGGKDPQPKPFLTVCLHSNDGDLSWKYKTSDDMGLYKSSKDPTIRIPFWRTANINQNSRSHSPSLESPSS</sequence>
<accession>A0A127ZFE8</accession>